<name>A0A1R3JH43_9ROSI</name>
<dbReference type="InterPro" id="IPR007527">
    <property type="entry name" value="Znf_SWIM"/>
</dbReference>
<comment type="similarity">
    <text evidence="1 6">Belongs to the FHY3/FAR1 family.</text>
</comment>
<keyword evidence="2 6" id="KW-0479">Metal-binding</keyword>
<gene>
    <name evidence="9" type="ORF">COLO4_16502</name>
</gene>
<dbReference type="PROSITE" id="PS50966">
    <property type="entry name" value="ZF_SWIM"/>
    <property type="match status" value="1"/>
</dbReference>
<feature type="compositionally biased region" description="Polar residues" evidence="7">
    <location>
        <begin position="129"/>
        <end position="138"/>
    </location>
</feature>
<dbReference type="InterPro" id="IPR006564">
    <property type="entry name" value="Znf_PMZ"/>
</dbReference>
<feature type="region of interest" description="Disordered" evidence="7">
    <location>
        <begin position="126"/>
        <end position="161"/>
    </location>
</feature>
<dbReference type="GO" id="GO:0008270">
    <property type="term" value="F:zinc ion binding"/>
    <property type="evidence" value="ECO:0007669"/>
    <property type="project" value="UniProtKB-UniRule"/>
</dbReference>
<keyword evidence="10" id="KW-1185">Reference proteome</keyword>
<dbReference type="GO" id="GO:0005634">
    <property type="term" value="C:nucleus"/>
    <property type="evidence" value="ECO:0007669"/>
    <property type="project" value="UniProtKB-SubCell"/>
</dbReference>
<evidence type="ECO:0000256" key="4">
    <source>
        <dbReference type="ARBA" id="ARBA00022833"/>
    </source>
</evidence>
<proteinExistence type="inferred from homology"/>
<dbReference type="InterPro" id="IPR031052">
    <property type="entry name" value="FHY3/FAR1"/>
</dbReference>
<dbReference type="AlphaFoldDB" id="A0A1R3JH43"/>
<keyword evidence="4 6" id="KW-0862">Zinc</keyword>
<comment type="subcellular location">
    <subcellularLocation>
        <location evidence="6">Nucleus</location>
    </subcellularLocation>
</comment>
<feature type="domain" description="SWIM-type" evidence="8">
    <location>
        <begin position="33"/>
        <end position="69"/>
    </location>
</feature>
<dbReference type="Proteomes" id="UP000187203">
    <property type="component" value="Unassembled WGS sequence"/>
</dbReference>
<dbReference type="STRING" id="93759.A0A1R3JH43"/>
<feature type="compositionally biased region" description="Polar residues" evidence="7">
    <location>
        <begin position="151"/>
        <end position="161"/>
    </location>
</feature>
<dbReference type="OrthoDB" id="1677172at2759"/>
<evidence type="ECO:0000256" key="2">
    <source>
        <dbReference type="ARBA" id="ARBA00022723"/>
    </source>
</evidence>
<dbReference type="GO" id="GO:0006355">
    <property type="term" value="P:regulation of DNA-templated transcription"/>
    <property type="evidence" value="ECO:0007669"/>
    <property type="project" value="UniProtKB-UniRule"/>
</dbReference>
<evidence type="ECO:0000256" key="3">
    <source>
        <dbReference type="ARBA" id="ARBA00022771"/>
    </source>
</evidence>
<evidence type="ECO:0000256" key="6">
    <source>
        <dbReference type="RuleBase" id="RU367018"/>
    </source>
</evidence>
<evidence type="ECO:0000313" key="10">
    <source>
        <dbReference type="Proteomes" id="UP000187203"/>
    </source>
</evidence>
<sequence length="192" mass="22092">MFKRFQRYVAEKIANEQIYKYRVHEFGKEKPEYVVTFVSSSTSTTCSCQMFDFVGILCRHQLTVLIKKKVHSLPRRYILSRWTRDAKKGAIDSHQDEQLEKNAPKSSMMLFNSIMELDALKLEDDKPDNTNVLTNNNDPGDDVSKDHGNHLNLSAPQNWNQGQGSMILETHLTDSTEIMGVIQELPETIQKD</sequence>
<keyword evidence="6" id="KW-0539">Nucleus</keyword>
<dbReference type="Pfam" id="PF04434">
    <property type="entry name" value="SWIM"/>
    <property type="match status" value="1"/>
</dbReference>
<evidence type="ECO:0000313" key="9">
    <source>
        <dbReference type="EMBL" id="OMO94149.1"/>
    </source>
</evidence>
<dbReference type="PANTHER" id="PTHR31669">
    <property type="entry name" value="PROTEIN FAR1-RELATED SEQUENCE 10-RELATED"/>
    <property type="match status" value="1"/>
</dbReference>
<comment type="function">
    <text evidence="6">Putative transcription activator involved in regulating light control of development.</text>
</comment>
<evidence type="ECO:0000256" key="7">
    <source>
        <dbReference type="SAM" id="MobiDB-lite"/>
    </source>
</evidence>
<keyword evidence="3 5" id="KW-0863">Zinc-finger</keyword>
<evidence type="ECO:0000256" key="1">
    <source>
        <dbReference type="ARBA" id="ARBA00005889"/>
    </source>
</evidence>
<reference evidence="10" key="1">
    <citation type="submission" date="2013-09" db="EMBL/GenBank/DDBJ databases">
        <title>Corchorus olitorius genome sequencing.</title>
        <authorList>
            <person name="Alam M."/>
            <person name="Haque M.S."/>
            <person name="Islam M.S."/>
            <person name="Emdad E.M."/>
            <person name="Islam M.M."/>
            <person name="Ahmed B."/>
            <person name="Halim A."/>
            <person name="Hossen Q.M.M."/>
            <person name="Hossain M.Z."/>
            <person name="Ahmed R."/>
            <person name="Khan M.M."/>
            <person name="Islam R."/>
            <person name="Rashid M.M."/>
            <person name="Khan S.A."/>
            <person name="Rahman M.S."/>
            <person name="Alam M."/>
            <person name="Yahiya A.S."/>
            <person name="Khan M.S."/>
            <person name="Azam M.S."/>
            <person name="Haque T."/>
            <person name="Lashkar M.Z.H."/>
            <person name="Akhand A.I."/>
            <person name="Morshed G."/>
            <person name="Roy S."/>
            <person name="Uddin K.S."/>
            <person name="Rabeya T."/>
            <person name="Hossain A.S."/>
            <person name="Chowdhury A."/>
            <person name="Snigdha A.R."/>
            <person name="Mortoza M.S."/>
            <person name="Matin S.A."/>
            <person name="Hoque S.M.E."/>
            <person name="Islam M.K."/>
            <person name="Roy D.K."/>
            <person name="Haider R."/>
            <person name="Moosa M.M."/>
            <person name="Elias S.M."/>
            <person name="Hasan A.M."/>
            <person name="Jahan S."/>
            <person name="Shafiuddin M."/>
            <person name="Mahmood N."/>
            <person name="Shommy N.S."/>
        </authorList>
    </citation>
    <scope>NUCLEOTIDE SEQUENCE [LARGE SCALE GENOMIC DNA]</scope>
    <source>
        <strain evidence="10">cv. O-4</strain>
    </source>
</reference>
<accession>A0A1R3JH43</accession>
<protein>
    <recommendedName>
        <fullName evidence="6">Protein FAR1-RELATED SEQUENCE</fullName>
    </recommendedName>
</protein>
<evidence type="ECO:0000259" key="8">
    <source>
        <dbReference type="PROSITE" id="PS50966"/>
    </source>
</evidence>
<dbReference type="EMBL" id="AWUE01016117">
    <property type="protein sequence ID" value="OMO94149.1"/>
    <property type="molecule type" value="Genomic_DNA"/>
</dbReference>
<dbReference type="PANTHER" id="PTHR31669:SF251">
    <property type="entry name" value="PROTEIN FAR1-RELATED SEQUENCE"/>
    <property type="match status" value="1"/>
</dbReference>
<organism evidence="9 10">
    <name type="scientific">Corchorus olitorius</name>
    <dbReference type="NCBI Taxonomy" id="93759"/>
    <lineage>
        <taxon>Eukaryota</taxon>
        <taxon>Viridiplantae</taxon>
        <taxon>Streptophyta</taxon>
        <taxon>Embryophyta</taxon>
        <taxon>Tracheophyta</taxon>
        <taxon>Spermatophyta</taxon>
        <taxon>Magnoliopsida</taxon>
        <taxon>eudicotyledons</taxon>
        <taxon>Gunneridae</taxon>
        <taxon>Pentapetalae</taxon>
        <taxon>rosids</taxon>
        <taxon>malvids</taxon>
        <taxon>Malvales</taxon>
        <taxon>Malvaceae</taxon>
        <taxon>Grewioideae</taxon>
        <taxon>Apeibeae</taxon>
        <taxon>Corchorus</taxon>
    </lineage>
</organism>
<comment type="caution">
    <text evidence="9">The sequence shown here is derived from an EMBL/GenBank/DDBJ whole genome shotgun (WGS) entry which is preliminary data.</text>
</comment>
<evidence type="ECO:0000256" key="5">
    <source>
        <dbReference type="PROSITE-ProRule" id="PRU00325"/>
    </source>
</evidence>
<dbReference type="SMART" id="SM00575">
    <property type="entry name" value="ZnF_PMZ"/>
    <property type="match status" value="1"/>
</dbReference>